<dbReference type="InterPro" id="IPR003593">
    <property type="entry name" value="AAA+_ATPase"/>
</dbReference>
<evidence type="ECO:0000313" key="6">
    <source>
        <dbReference type="EMBL" id="QRC95548.1"/>
    </source>
</evidence>
<comment type="similarity">
    <text evidence="2">Belongs to the AAA ATPase family. BCS1 subfamily.</text>
</comment>
<accession>A0A7U2HYP4</accession>
<dbReference type="InterPro" id="IPR014851">
    <property type="entry name" value="BCS1_N"/>
</dbReference>
<keyword evidence="7" id="KW-1185">Reference proteome</keyword>
<keyword evidence="3" id="KW-0472">Membrane</keyword>
<feature type="compositionally biased region" description="Low complexity" evidence="4">
    <location>
        <begin position="712"/>
        <end position="722"/>
    </location>
</feature>
<comment type="subcellular location">
    <subcellularLocation>
        <location evidence="1">Mitochondrion inner membrane</location>
        <topology evidence="1">Single-pass membrane protein</topology>
    </subcellularLocation>
</comment>
<keyword evidence="3" id="KW-0999">Mitochondrion inner membrane</keyword>
<feature type="domain" description="AAA+ ATPase" evidence="5">
    <location>
        <begin position="272"/>
        <end position="433"/>
    </location>
</feature>
<evidence type="ECO:0000256" key="2">
    <source>
        <dbReference type="ARBA" id="ARBA00007448"/>
    </source>
</evidence>
<evidence type="ECO:0000313" key="7">
    <source>
        <dbReference type="Proteomes" id="UP000663193"/>
    </source>
</evidence>
<evidence type="ECO:0000259" key="5">
    <source>
        <dbReference type="SMART" id="SM00382"/>
    </source>
</evidence>
<evidence type="ECO:0000256" key="4">
    <source>
        <dbReference type="SAM" id="MobiDB-lite"/>
    </source>
</evidence>
<feature type="compositionally biased region" description="Polar residues" evidence="4">
    <location>
        <begin position="563"/>
        <end position="573"/>
    </location>
</feature>
<proteinExistence type="inferred from homology"/>
<dbReference type="Pfam" id="PF00004">
    <property type="entry name" value="AAA"/>
    <property type="match status" value="2"/>
</dbReference>
<feature type="region of interest" description="Disordered" evidence="4">
    <location>
        <begin position="340"/>
        <end position="394"/>
    </location>
</feature>
<feature type="compositionally biased region" description="Basic and acidic residues" evidence="4">
    <location>
        <begin position="527"/>
        <end position="536"/>
    </location>
</feature>
<feature type="region of interest" description="Disordered" evidence="4">
    <location>
        <begin position="512"/>
        <end position="550"/>
    </location>
</feature>
<evidence type="ECO:0000256" key="3">
    <source>
        <dbReference type="ARBA" id="ARBA00022792"/>
    </source>
</evidence>
<dbReference type="EMBL" id="CP069027">
    <property type="protein sequence ID" value="QRC95548.1"/>
    <property type="molecule type" value="Genomic_DNA"/>
</dbReference>
<reference evidence="7" key="1">
    <citation type="journal article" date="2021" name="BMC Genomics">
        <title>Chromosome-level genome assembly and manually-curated proteome of model necrotroph Parastagonospora nodorum Sn15 reveals a genome-wide trove of candidate effector homologs, and redundancy of virulence-related functions within an accessory chromosome.</title>
        <authorList>
            <person name="Bertazzoni S."/>
            <person name="Jones D.A.B."/>
            <person name="Phan H.T."/>
            <person name="Tan K.-C."/>
            <person name="Hane J.K."/>
        </authorList>
    </citation>
    <scope>NUCLEOTIDE SEQUENCE [LARGE SCALE GENOMIC DNA]</scope>
    <source>
        <strain evidence="7">SN15 / ATCC MYA-4574 / FGSC 10173)</strain>
    </source>
</reference>
<dbReference type="OMA" id="MINLANM"/>
<dbReference type="InterPro" id="IPR003959">
    <property type="entry name" value="ATPase_AAA_core"/>
</dbReference>
<dbReference type="InterPro" id="IPR050747">
    <property type="entry name" value="Mitochondrial_chaperone_BCS1"/>
</dbReference>
<dbReference type="GO" id="GO:0005743">
    <property type="term" value="C:mitochondrial inner membrane"/>
    <property type="evidence" value="ECO:0007669"/>
    <property type="project" value="UniProtKB-SubCell"/>
</dbReference>
<name>A0A7U2HYP4_PHANO</name>
<feature type="region of interest" description="Disordered" evidence="4">
    <location>
        <begin position="703"/>
        <end position="729"/>
    </location>
</feature>
<dbReference type="Proteomes" id="UP000663193">
    <property type="component" value="Chromosome 5"/>
</dbReference>
<dbReference type="Pfam" id="PF08740">
    <property type="entry name" value="BCS1_N"/>
    <property type="match status" value="1"/>
</dbReference>
<dbReference type="Gene3D" id="3.40.50.300">
    <property type="entry name" value="P-loop containing nucleotide triphosphate hydrolases"/>
    <property type="match status" value="1"/>
</dbReference>
<dbReference type="GO" id="GO:0016887">
    <property type="term" value="F:ATP hydrolysis activity"/>
    <property type="evidence" value="ECO:0007669"/>
    <property type="project" value="InterPro"/>
</dbReference>
<gene>
    <name evidence="6" type="ORF">JI435_032320</name>
</gene>
<dbReference type="SUPFAM" id="SSF52540">
    <property type="entry name" value="P-loop containing nucleoside triphosphate hydrolases"/>
    <property type="match status" value="1"/>
</dbReference>
<sequence length="822" mass="91876">MDSYNDDDDHDDDRRGNRRKSHALSRRPNFLDDLFDQSIQQSMSAPLFKLVRKWISGQVGLDLTYLVWAIAIFASVSKYGKVAISWLSQNVTNSLELAENDAALTDLRIWIRRQPSHAMLSLLPSFEHLEWTDVSQKNGTKKIEGEKTHELLSSAGCTPFSYQGIPFVLCKPKGLWEVKSTLRCLWGNAKPIESLLKEVQKNAKSQTSNLSIFSNIAYSYRSEGGWLERRCRKRLIETVDLDPLVKQELVADLQDFFDEDTEGYYHQNGIPYRRGYLFYGPAGTGKTSLSTAIASHYDLSLYMINLANMNDSTLQEQVQKLPTRCVILFEDIDAAGVTRESTMVSRKGKSDSEDSEDDSERDGTRKKRATRKAKEPPPRKTQVTLSGLLNTLDGPGSKEGHVVILTTNAPDSLDGALIRPGRIDHTVFLGYSTKITAAITFIRIFGSDKRLAMPKKEVDRLGKRFGDVVPNNVLTPAEVQRFCMNRRGFPLTAITELPVYLKEMRSGKPRFEYDINRAAPQPVAGRDPAEDDHSSEETQETPPSSDESIVNSEKFNLSFEEQGFSSGLNQSTETTEHYSRPESLPKLSASSISITGSEDGLAYGEYYPRRYEASSANVNDKDIRQRILGFLDVLAPASPMPVVEDVRGHNFSVPEMVMPSLSMNAGHSVSAWTSQQAALQASDQNRLITTEILQPFHGNQCRQGLLNPSGLQSTQPSQQSPSHAEPEPARPLHVGRVTLELSHGEQPSPAVSAESSVYYTPLSLEEQIDASFHKIFQSSEEIYQEQSAARNERSTLILRTVDPQPLDELEHLHINDGGDKRD</sequence>
<keyword evidence="3" id="KW-0496">Mitochondrion</keyword>
<feature type="compositionally biased region" description="Acidic residues" evidence="4">
    <location>
        <begin position="1"/>
        <end position="11"/>
    </location>
</feature>
<dbReference type="AlphaFoldDB" id="A0A7U2HYP4"/>
<dbReference type="OrthoDB" id="10251412at2759"/>
<dbReference type="VEuPathDB" id="FungiDB:JI435_032320"/>
<dbReference type="PANTHER" id="PTHR23070">
    <property type="entry name" value="BCS1 AAA-TYPE ATPASE"/>
    <property type="match status" value="1"/>
</dbReference>
<dbReference type="InterPro" id="IPR027417">
    <property type="entry name" value="P-loop_NTPase"/>
</dbReference>
<protein>
    <recommendedName>
        <fullName evidence="5">AAA+ ATPase domain-containing protein</fullName>
    </recommendedName>
</protein>
<dbReference type="GO" id="GO:0005524">
    <property type="term" value="F:ATP binding"/>
    <property type="evidence" value="ECO:0007669"/>
    <property type="project" value="InterPro"/>
</dbReference>
<feature type="region of interest" description="Disordered" evidence="4">
    <location>
        <begin position="1"/>
        <end position="23"/>
    </location>
</feature>
<dbReference type="SMART" id="SM00382">
    <property type="entry name" value="AAA"/>
    <property type="match status" value="1"/>
</dbReference>
<organism evidence="6 7">
    <name type="scientific">Phaeosphaeria nodorum (strain SN15 / ATCC MYA-4574 / FGSC 10173)</name>
    <name type="common">Glume blotch fungus</name>
    <name type="synonym">Parastagonospora nodorum</name>
    <dbReference type="NCBI Taxonomy" id="321614"/>
    <lineage>
        <taxon>Eukaryota</taxon>
        <taxon>Fungi</taxon>
        <taxon>Dikarya</taxon>
        <taxon>Ascomycota</taxon>
        <taxon>Pezizomycotina</taxon>
        <taxon>Dothideomycetes</taxon>
        <taxon>Pleosporomycetidae</taxon>
        <taxon>Pleosporales</taxon>
        <taxon>Pleosporineae</taxon>
        <taxon>Phaeosphaeriaceae</taxon>
        <taxon>Parastagonospora</taxon>
    </lineage>
</organism>
<evidence type="ECO:0000256" key="1">
    <source>
        <dbReference type="ARBA" id="ARBA00004434"/>
    </source>
</evidence>
<feature type="region of interest" description="Disordered" evidence="4">
    <location>
        <begin position="563"/>
        <end position="584"/>
    </location>
</feature>